<reference evidence="5" key="1">
    <citation type="submission" date="2022-07" db="EMBL/GenBank/DDBJ databases">
        <title>Phylogenomic reconstructions and comparative analyses of Kickxellomycotina fungi.</title>
        <authorList>
            <person name="Reynolds N.K."/>
            <person name="Stajich J.E."/>
            <person name="Barry K."/>
            <person name="Grigoriev I.V."/>
            <person name="Crous P."/>
            <person name="Smith M.E."/>
        </authorList>
    </citation>
    <scope>NUCLEOTIDE SEQUENCE</scope>
    <source>
        <strain evidence="5">NBRC 105413</strain>
    </source>
</reference>
<gene>
    <name evidence="5" type="ORF">LPJ64_002670</name>
</gene>
<dbReference type="CDD" id="cd04301">
    <property type="entry name" value="NAT_SF"/>
    <property type="match status" value="1"/>
</dbReference>
<keyword evidence="2" id="KW-0808">Transferase</keyword>
<comment type="similarity">
    <text evidence="1">Belongs to the acetyltransferase family.</text>
</comment>
<evidence type="ECO:0000256" key="1">
    <source>
        <dbReference type="ARBA" id="ARBA00008694"/>
    </source>
</evidence>
<dbReference type="PROSITE" id="PS51186">
    <property type="entry name" value="GNAT"/>
    <property type="match status" value="1"/>
</dbReference>
<accession>A0A9W7XLP3</accession>
<evidence type="ECO:0000256" key="3">
    <source>
        <dbReference type="ARBA" id="ARBA00023315"/>
    </source>
</evidence>
<evidence type="ECO:0000256" key="2">
    <source>
        <dbReference type="ARBA" id="ARBA00022679"/>
    </source>
</evidence>
<evidence type="ECO:0000313" key="6">
    <source>
        <dbReference type="Proteomes" id="UP001145021"/>
    </source>
</evidence>
<dbReference type="PANTHER" id="PTHR10545">
    <property type="entry name" value="DIAMINE N-ACETYLTRANSFERASE"/>
    <property type="match status" value="1"/>
</dbReference>
<dbReference type="Gene3D" id="3.40.630.30">
    <property type="match status" value="1"/>
</dbReference>
<dbReference type="EMBL" id="JANBOH010000089">
    <property type="protein sequence ID" value="KAJ1645777.1"/>
    <property type="molecule type" value="Genomic_DNA"/>
</dbReference>
<feature type="domain" description="N-acetyltransferase" evidence="4">
    <location>
        <begin position="15"/>
        <end position="173"/>
    </location>
</feature>
<evidence type="ECO:0000259" key="4">
    <source>
        <dbReference type="PROSITE" id="PS51186"/>
    </source>
</evidence>
<proteinExistence type="inferred from homology"/>
<dbReference type="AlphaFoldDB" id="A0A9W7XLP3"/>
<comment type="caution">
    <text evidence="5">The sequence shown here is derived from an EMBL/GenBank/DDBJ whole genome shotgun (WGS) entry which is preliminary data.</text>
</comment>
<dbReference type="Pfam" id="PF00583">
    <property type="entry name" value="Acetyltransf_1"/>
    <property type="match status" value="1"/>
</dbReference>
<dbReference type="PANTHER" id="PTHR10545:SF29">
    <property type="entry name" value="GH14572P-RELATED"/>
    <property type="match status" value="1"/>
</dbReference>
<evidence type="ECO:0000313" key="5">
    <source>
        <dbReference type="EMBL" id="KAJ1645777.1"/>
    </source>
</evidence>
<organism evidence="5 6">
    <name type="scientific">Coemansia asiatica</name>
    <dbReference type="NCBI Taxonomy" id="1052880"/>
    <lineage>
        <taxon>Eukaryota</taxon>
        <taxon>Fungi</taxon>
        <taxon>Fungi incertae sedis</taxon>
        <taxon>Zoopagomycota</taxon>
        <taxon>Kickxellomycotina</taxon>
        <taxon>Kickxellomycetes</taxon>
        <taxon>Kickxellales</taxon>
        <taxon>Kickxellaceae</taxon>
        <taxon>Coemansia</taxon>
    </lineage>
</organism>
<keyword evidence="6" id="KW-1185">Reference proteome</keyword>
<name>A0A9W7XLP3_9FUNG</name>
<dbReference type="FunFam" id="3.40.630.30:FF:000064">
    <property type="entry name" value="GNAT family acetyltransferase"/>
    <property type="match status" value="1"/>
</dbReference>
<sequence length="178" mass="20555">MSTETVAQEKQWPEFSIRPAVEADVDQVLWFIKELASFENTPDPVTTTSEQLRQILFGSHRHPDSHALLVYAREADGQEKPVAFALYYYDLFLRGGQLKLYLVNMFVCSEYRRMGIGKLLLSRLANIASENGCARMEWRVQDWNQPAIEFYESIGARQLKGITICQLDKKNMQDIVNF</sequence>
<dbReference type="InterPro" id="IPR051016">
    <property type="entry name" value="Diverse_Substrate_AcTransf"/>
</dbReference>
<dbReference type="InterPro" id="IPR016181">
    <property type="entry name" value="Acyl_CoA_acyltransferase"/>
</dbReference>
<keyword evidence="3" id="KW-0012">Acyltransferase</keyword>
<dbReference type="GO" id="GO:0008080">
    <property type="term" value="F:N-acetyltransferase activity"/>
    <property type="evidence" value="ECO:0007669"/>
    <property type="project" value="TreeGrafter"/>
</dbReference>
<dbReference type="SUPFAM" id="SSF55729">
    <property type="entry name" value="Acyl-CoA N-acyltransferases (Nat)"/>
    <property type="match status" value="1"/>
</dbReference>
<dbReference type="InterPro" id="IPR000182">
    <property type="entry name" value="GNAT_dom"/>
</dbReference>
<protein>
    <recommendedName>
        <fullName evidence="4">N-acetyltransferase domain-containing protein</fullName>
    </recommendedName>
</protein>
<dbReference type="Proteomes" id="UP001145021">
    <property type="component" value="Unassembled WGS sequence"/>
</dbReference>